<evidence type="ECO:0000256" key="3">
    <source>
        <dbReference type="SAM" id="MobiDB-lite"/>
    </source>
</evidence>
<feature type="region of interest" description="Disordered" evidence="3">
    <location>
        <begin position="228"/>
        <end position="253"/>
    </location>
</feature>
<feature type="domain" description="RRM" evidence="4">
    <location>
        <begin position="66"/>
        <end position="126"/>
    </location>
</feature>
<evidence type="ECO:0000313" key="5">
    <source>
        <dbReference type="EMBL" id="KAG0718981.1"/>
    </source>
</evidence>
<name>A0A8J5CSD5_CHIOP</name>
<reference evidence="5" key="1">
    <citation type="submission" date="2020-07" db="EMBL/GenBank/DDBJ databases">
        <title>The High-quality genome of the commercially important snow crab, Chionoecetes opilio.</title>
        <authorList>
            <person name="Jeong J.-H."/>
            <person name="Ryu S."/>
        </authorList>
    </citation>
    <scope>NUCLEOTIDE SEQUENCE</scope>
    <source>
        <strain evidence="5">MADBK_172401_WGS</strain>
        <tissue evidence="5">Digestive gland</tissue>
    </source>
</reference>
<keyword evidence="5" id="KW-0687">Ribonucleoprotein</keyword>
<dbReference type="OrthoDB" id="277802at2759"/>
<accession>A0A8J5CSD5</accession>
<gene>
    <name evidence="5" type="primary">snrpa</name>
    <name evidence="5" type="ORF">GWK47_051441</name>
</gene>
<dbReference type="AlphaFoldDB" id="A0A8J5CSD5"/>
<dbReference type="SMART" id="SM00360">
    <property type="entry name" value="RRM"/>
    <property type="match status" value="1"/>
</dbReference>
<dbReference type="InterPro" id="IPR012677">
    <property type="entry name" value="Nucleotide-bd_a/b_plait_sf"/>
</dbReference>
<keyword evidence="1 2" id="KW-0694">RNA-binding</keyword>
<keyword evidence="6" id="KW-1185">Reference proteome</keyword>
<evidence type="ECO:0000313" key="6">
    <source>
        <dbReference type="Proteomes" id="UP000770661"/>
    </source>
</evidence>
<dbReference type="InterPro" id="IPR035979">
    <property type="entry name" value="RBD_domain_sf"/>
</dbReference>
<comment type="caution">
    <text evidence="5">The sequence shown here is derived from an EMBL/GenBank/DDBJ whole genome shotgun (WGS) entry which is preliminary data.</text>
</comment>
<protein>
    <submittedName>
        <fullName evidence="5">U1 small nuclear ribonucleoprotein A</fullName>
    </submittedName>
</protein>
<organism evidence="5 6">
    <name type="scientific">Chionoecetes opilio</name>
    <name type="common">Atlantic snow crab</name>
    <name type="synonym">Cancer opilio</name>
    <dbReference type="NCBI Taxonomy" id="41210"/>
    <lineage>
        <taxon>Eukaryota</taxon>
        <taxon>Metazoa</taxon>
        <taxon>Ecdysozoa</taxon>
        <taxon>Arthropoda</taxon>
        <taxon>Crustacea</taxon>
        <taxon>Multicrustacea</taxon>
        <taxon>Malacostraca</taxon>
        <taxon>Eumalacostraca</taxon>
        <taxon>Eucarida</taxon>
        <taxon>Decapoda</taxon>
        <taxon>Pleocyemata</taxon>
        <taxon>Brachyura</taxon>
        <taxon>Eubrachyura</taxon>
        <taxon>Majoidea</taxon>
        <taxon>Majidae</taxon>
        <taxon>Chionoecetes</taxon>
    </lineage>
</organism>
<evidence type="ECO:0000256" key="2">
    <source>
        <dbReference type="PROSITE-ProRule" id="PRU00176"/>
    </source>
</evidence>
<evidence type="ECO:0000259" key="4">
    <source>
        <dbReference type="PROSITE" id="PS50102"/>
    </source>
</evidence>
<dbReference type="Pfam" id="PF00076">
    <property type="entry name" value="RRM_1"/>
    <property type="match status" value="1"/>
</dbReference>
<dbReference type="FunFam" id="3.30.70.330:FF:000039">
    <property type="entry name" value="U1 small nuclear ribonucleoprotein A"/>
    <property type="match status" value="1"/>
</dbReference>
<dbReference type="PROSITE" id="PS50102">
    <property type="entry name" value="RRM"/>
    <property type="match status" value="1"/>
</dbReference>
<evidence type="ECO:0000256" key="1">
    <source>
        <dbReference type="ARBA" id="ARBA00022884"/>
    </source>
</evidence>
<dbReference type="Proteomes" id="UP000770661">
    <property type="component" value="Unassembled WGS sequence"/>
</dbReference>
<dbReference type="EMBL" id="JACEEZ010015238">
    <property type="protein sequence ID" value="KAG0718981.1"/>
    <property type="molecule type" value="Genomic_DNA"/>
</dbReference>
<dbReference type="GO" id="GO:1990904">
    <property type="term" value="C:ribonucleoprotein complex"/>
    <property type="evidence" value="ECO:0007669"/>
    <property type="project" value="UniProtKB-KW"/>
</dbReference>
<dbReference type="Gene3D" id="3.30.70.330">
    <property type="match status" value="1"/>
</dbReference>
<dbReference type="InterPro" id="IPR000504">
    <property type="entry name" value="RRM_dom"/>
</dbReference>
<dbReference type="GO" id="GO:0003723">
    <property type="term" value="F:RNA binding"/>
    <property type="evidence" value="ECO:0007669"/>
    <property type="project" value="UniProtKB-UniRule"/>
</dbReference>
<dbReference type="CDD" id="cd12246">
    <property type="entry name" value="RRM1_U1A_like"/>
    <property type="match status" value="1"/>
</dbReference>
<proteinExistence type="predicted"/>
<sequence length="346" mass="38118">MKISLHAKNIVKNDFFQLPLEDVLAANDFQHILFTPQTGSLHSTSHSSGDEWDDMGSHSADFGDGVFARLLRQFGQILDIVALKTLKMRGQAFVIFKEIQSATNAMRAMQGFPFYDKPMKIAYSKSDSDMIAKQKGTFKERGTKRKEEEKKKKKGKDAKGAPAVPAAGAVSDFMNSFLDLRGATKLSATICNNITFSSAGGLSSAMLGASPSVFQVERQTREMRRLAAESGRGKGRYWGNNTHPERLSKPGGTIVPPRPNLFNQPPPVHGAGGIGVPEQPPNQILFLTNLPDETSEMMLSMLFTQPRPPACDRQKSISLYREFLIHGMAVGANLPRQNGSRQYRSK</sequence>
<dbReference type="SUPFAM" id="SSF54928">
    <property type="entry name" value="RNA-binding domain, RBD"/>
    <property type="match status" value="1"/>
</dbReference>
<feature type="region of interest" description="Disordered" evidence="3">
    <location>
        <begin position="133"/>
        <end position="163"/>
    </location>
</feature>
<feature type="compositionally biased region" description="Basic and acidic residues" evidence="3">
    <location>
        <begin position="133"/>
        <end position="150"/>
    </location>
</feature>